<protein>
    <submittedName>
        <fullName evidence="1">Type VII secretion-associated protein</fullName>
    </submittedName>
</protein>
<keyword evidence="2" id="KW-1185">Reference proteome</keyword>
<gene>
    <name evidence="1" type="ORF">GP475_02630</name>
</gene>
<name>A0A7H0SM82_9CORY</name>
<reference evidence="1 2" key="1">
    <citation type="submission" date="2019-12" db="EMBL/GenBank/DDBJ databases">
        <title>Corynebacterium sp. nov., isolated from feces of the Anser Albifrons in China.</title>
        <authorList>
            <person name="Liu Q."/>
        </authorList>
    </citation>
    <scope>NUCLEOTIDE SEQUENCE [LARGE SCALE GENOMIC DNA]</scope>
    <source>
        <strain evidence="1 2">4H37-19</strain>
    </source>
</reference>
<dbReference type="InterPro" id="IPR023840">
    <property type="entry name" value="T7SS_Rv3446c"/>
</dbReference>
<evidence type="ECO:0000313" key="1">
    <source>
        <dbReference type="EMBL" id="QNQ89657.1"/>
    </source>
</evidence>
<dbReference type="AlphaFoldDB" id="A0A7H0SM82"/>
<dbReference type="EMBL" id="CP046884">
    <property type="protein sequence ID" value="QNQ89657.1"/>
    <property type="molecule type" value="Genomic_DNA"/>
</dbReference>
<proteinExistence type="predicted"/>
<dbReference type="KEGG" id="cpoy:GP475_02630"/>
<evidence type="ECO:0000313" key="2">
    <source>
        <dbReference type="Proteomes" id="UP000516320"/>
    </source>
</evidence>
<dbReference type="NCBIfam" id="TIGR03931">
    <property type="entry name" value="T7SS_Rv3446c"/>
    <property type="match status" value="1"/>
</dbReference>
<dbReference type="RefSeq" id="WP_187975109.1">
    <property type="nucleotide sequence ID" value="NZ_CP046884.1"/>
</dbReference>
<sequence length="334" mass="36710">MPHSVDTKVILTVLDTATIIEGPETVYRYDLTGVGIREGWAAAGVLDQIQSSVGPQWPEIDVTLDADNEVTTILQELLESKGVKVHPIRNESQVSPELESEDSPWVHVDDNEERTNLIEDEETPLETRRLNLRADVGQGAEKLIVVGLGVAAVVFAGISWWAFRHVLSSEPHTAPDASQVDVDQLPSQLETSAVRSAIPEVKEAEPVVLSRGGVQIRLPEGFSLQEESGALRAVGKDPELRIHLAHDPVHGVPAQEVEKEIRNKIERDPSLQLVAEESGRIKYREEPGDGSEVAWETWLSDGFQYSVGCHTRNKPTVIQQAACRMAFESFGPTS</sequence>
<dbReference type="Proteomes" id="UP000516320">
    <property type="component" value="Chromosome"/>
</dbReference>
<accession>A0A7H0SM82</accession>
<organism evidence="1 2">
    <name type="scientific">Corynebacterium poyangense</name>
    <dbReference type="NCBI Taxonomy" id="2684405"/>
    <lineage>
        <taxon>Bacteria</taxon>
        <taxon>Bacillati</taxon>
        <taxon>Actinomycetota</taxon>
        <taxon>Actinomycetes</taxon>
        <taxon>Mycobacteriales</taxon>
        <taxon>Corynebacteriaceae</taxon>
        <taxon>Corynebacterium</taxon>
    </lineage>
</organism>